<dbReference type="STRING" id="717772.THIAE_01265"/>
<dbReference type="AlphaFoldDB" id="W0DTG2"/>
<feature type="binding site" description="covalent" evidence="16">
    <location>
        <position position="199"/>
    </location>
    <ligand>
        <name>heme c</name>
        <dbReference type="ChEBI" id="CHEBI:61717"/>
        <label>2</label>
    </ligand>
</feature>
<feature type="domain" description="Cytochrome c" evidence="19">
    <location>
        <begin position="84"/>
        <end position="165"/>
    </location>
</feature>
<evidence type="ECO:0000256" key="12">
    <source>
        <dbReference type="ARBA" id="ARBA00048077"/>
    </source>
</evidence>
<dbReference type="SUPFAM" id="SSF46626">
    <property type="entry name" value="Cytochrome c"/>
    <property type="match status" value="2"/>
</dbReference>
<comment type="subunit">
    <text evidence="2 14">Heterodimer of SoxA and SoxX.</text>
</comment>
<dbReference type="GO" id="GO:0016740">
    <property type="term" value="F:transferase activity"/>
    <property type="evidence" value="ECO:0007669"/>
    <property type="project" value="UniProtKB-KW"/>
</dbReference>
<dbReference type="OrthoDB" id="9808312at2"/>
<feature type="chain" id="PRO_5004787233" description="SoxAX cytochrome complex subunit A" evidence="18">
    <location>
        <begin position="22"/>
        <end position="287"/>
    </location>
</feature>
<feature type="signal peptide" evidence="18">
    <location>
        <begin position="1"/>
        <end position="21"/>
    </location>
</feature>
<comment type="catalytic activity">
    <reaction evidence="13 14">
        <text>S-sulfanyl-L-cysteinyl-[SoxY protein] + thiosulfate + 2 Fe(III)-[cytochrome c] = S-(2-sulfodisulfanyl)-L-cysteinyl-[SoxY protein] + 2 Fe(II)-[cytochrome c] + 2 H(+)</text>
        <dbReference type="Rhea" id="RHEA:51224"/>
        <dbReference type="Rhea" id="RHEA-COMP:10350"/>
        <dbReference type="Rhea" id="RHEA-COMP:14399"/>
        <dbReference type="Rhea" id="RHEA-COMP:14689"/>
        <dbReference type="Rhea" id="RHEA-COMP:14690"/>
        <dbReference type="ChEBI" id="CHEBI:15378"/>
        <dbReference type="ChEBI" id="CHEBI:29033"/>
        <dbReference type="ChEBI" id="CHEBI:29034"/>
        <dbReference type="ChEBI" id="CHEBI:33542"/>
        <dbReference type="ChEBI" id="CHEBI:61963"/>
        <dbReference type="ChEBI" id="CHEBI:140664"/>
        <dbReference type="EC" id="2.8.5.2"/>
    </reaction>
</comment>
<reference evidence="20 21" key="1">
    <citation type="submission" date="2013-12" db="EMBL/GenBank/DDBJ databases">
        <authorList>
            <consortium name="DOE Joint Genome Institute"/>
            <person name="Kappler U."/>
            <person name="Huntemann M."/>
            <person name="Han J."/>
            <person name="Chen A."/>
            <person name="Kyrpides N."/>
            <person name="Mavromatis K."/>
            <person name="Markowitz V."/>
            <person name="Palaniappan K."/>
            <person name="Ivanova N."/>
            <person name="Schaumberg A."/>
            <person name="Pati A."/>
            <person name="Liolios K."/>
            <person name="Nordberg H.P."/>
            <person name="Cantor M.N."/>
            <person name="Hua S.X."/>
            <person name="Woyke T."/>
        </authorList>
    </citation>
    <scope>NUCLEOTIDE SEQUENCE [LARGE SCALE GENOMIC DNA]</scope>
    <source>
        <strain evidence="21">AL2</strain>
    </source>
</reference>
<evidence type="ECO:0000256" key="11">
    <source>
        <dbReference type="ARBA" id="ARBA00025746"/>
    </source>
</evidence>
<dbReference type="NCBIfam" id="TIGR04484">
    <property type="entry name" value="thiosulf_SoxA"/>
    <property type="match status" value="1"/>
</dbReference>
<dbReference type="GO" id="GO:0019417">
    <property type="term" value="P:sulfur oxidation"/>
    <property type="evidence" value="ECO:0007669"/>
    <property type="project" value="InterPro"/>
</dbReference>
<feature type="binding site" description="covalent" evidence="16">
    <location>
        <position position="98"/>
    </location>
    <ligand>
        <name>heme c</name>
        <dbReference type="ChEBI" id="CHEBI:61717"/>
        <label>1</label>
    </ligand>
</feature>
<gene>
    <name evidence="20" type="ORF">THIAE_01265</name>
</gene>
<comment type="similarity">
    <text evidence="11 14">Belongs to the SoxA family.</text>
</comment>
<dbReference type="Gene3D" id="1.10.760.10">
    <property type="entry name" value="Cytochrome c-like domain"/>
    <property type="match status" value="2"/>
</dbReference>
<dbReference type="Proteomes" id="UP000005380">
    <property type="component" value="Chromosome"/>
</dbReference>
<dbReference type="GO" id="GO:0046872">
    <property type="term" value="F:metal ion binding"/>
    <property type="evidence" value="ECO:0007669"/>
    <property type="project" value="UniProtKB-KW"/>
</dbReference>
<keyword evidence="3 14" id="KW-0813">Transport</keyword>
<feature type="binding site" description="covalent" evidence="16">
    <location>
        <position position="196"/>
    </location>
    <ligand>
        <name>heme c</name>
        <dbReference type="ChEBI" id="CHEBI:61717"/>
        <label>2</label>
    </ligand>
</feature>
<comment type="cofactor">
    <cofactor evidence="16">
        <name>heme</name>
        <dbReference type="ChEBI" id="CHEBI:30413"/>
    </cofactor>
    <text evidence="16">Binds 2 heme groups per subunit.</text>
</comment>
<dbReference type="KEGG" id="tao:THIAE_01265"/>
<keyword evidence="4 14" id="KW-0349">Heme</keyword>
<keyword evidence="6 14" id="KW-0479">Metal-binding</keyword>
<evidence type="ECO:0000256" key="5">
    <source>
        <dbReference type="ARBA" id="ARBA00022679"/>
    </source>
</evidence>
<evidence type="ECO:0000256" key="16">
    <source>
        <dbReference type="PIRSR" id="PIRSR038455-2"/>
    </source>
</evidence>
<feature type="binding site" evidence="16">
    <location>
        <position position="244"/>
    </location>
    <ligand>
        <name>substrate</name>
    </ligand>
</feature>
<feature type="binding site" description="axial binding residue" evidence="17">
    <location>
        <position position="248"/>
    </location>
    <ligand>
        <name>heme c</name>
        <dbReference type="ChEBI" id="CHEBI:61717"/>
        <label>2</label>
    </ligand>
    <ligandPart>
        <name>Fe</name>
        <dbReference type="ChEBI" id="CHEBI:18248"/>
    </ligandPart>
</feature>
<keyword evidence="7 18" id="KW-0732">Signal</keyword>
<evidence type="ECO:0000256" key="13">
    <source>
        <dbReference type="ARBA" id="ARBA00048423"/>
    </source>
</evidence>
<feature type="binding site" description="axial binding residue" evidence="17">
    <location>
        <position position="200"/>
    </location>
    <ligand>
        <name>heme c</name>
        <dbReference type="ChEBI" id="CHEBI:61717"/>
        <label>2</label>
    </ligand>
    <ligandPart>
        <name>Fe</name>
        <dbReference type="ChEBI" id="CHEBI:18248"/>
    </ligandPart>
</feature>
<evidence type="ECO:0000256" key="9">
    <source>
        <dbReference type="ARBA" id="ARBA00022982"/>
    </source>
</evidence>
<dbReference type="InParanoid" id="W0DTG2"/>
<evidence type="ECO:0000256" key="7">
    <source>
        <dbReference type="ARBA" id="ARBA00022729"/>
    </source>
</evidence>
<evidence type="ECO:0000256" key="10">
    <source>
        <dbReference type="ARBA" id="ARBA00023004"/>
    </source>
</evidence>
<keyword evidence="21" id="KW-1185">Reference proteome</keyword>
<evidence type="ECO:0000256" key="1">
    <source>
        <dbReference type="ARBA" id="ARBA00004418"/>
    </source>
</evidence>
<dbReference type="GO" id="GO:0016669">
    <property type="term" value="F:oxidoreductase activity, acting on a sulfur group of donors, cytochrome as acceptor"/>
    <property type="evidence" value="ECO:0007669"/>
    <property type="project" value="InterPro"/>
</dbReference>
<accession>W0DTG2</accession>
<sequence>MKKTLSSAIALAMATSFGSQAIAVEHNSVAEKSRMDLIQYFQAKHPNRPFEDYIHGIYGYDEDRRMQWQAEEEFPQYMDFVERGEELFNQDLNAYVGCLVGSDKGVAHIRPSYPYFNEQLQQVVTLEGDINRCRTEAGLKPFAWKRGDIAHMGAYLGYEARGQKINVVINSPGAAAAFAAGEREFVEPRGQLGLACASCHVYNASRQARSDILSPVLGHVSHFPVWRGKWARASGDGLGTLHRRYEGCHKNMRHTAYEVQGEEYRNLEFWHAYISNGLEINAPSYRQ</sequence>
<dbReference type="RefSeq" id="WP_006459507.1">
    <property type="nucleotide sequence ID" value="NZ_CP007030.1"/>
</dbReference>
<dbReference type="eggNOG" id="COG3258">
    <property type="taxonomic scope" value="Bacteria"/>
</dbReference>
<evidence type="ECO:0000313" key="20">
    <source>
        <dbReference type="EMBL" id="AHF00573.1"/>
    </source>
</evidence>
<feature type="binding site" description="axial binding residue" evidence="17">
    <location>
        <position position="133"/>
    </location>
    <ligand>
        <name>heme c</name>
        <dbReference type="ChEBI" id="CHEBI:61717"/>
        <label>1</label>
    </ligand>
    <ligandPart>
        <name>Fe</name>
        <dbReference type="ChEBI" id="CHEBI:18248"/>
    </ligandPart>
</feature>
<dbReference type="InterPro" id="IPR025710">
    <property type="entry name" value="SoxA"/>
</dbReference>
<keyword evidence="9 14" id="KW-0249">Electron transport</keyword>
<evidence type="ECO:0000256" key="2">
    <source>
        <dbReference type="ARBA" id="ARBA00011530"/>
    </source>
</evidence>
<evidence type="ECO:0000256" key="18">
    <source>
        <dbReference type="SAM" id="SignalP"/>
    </source>
</evidence>
<dbReference type="Pfam" id="PF21342">
    <property type="entry name" value="SoxA-TsdA_cyt-c"/>
    <property type="match status" value="1"/>
</dbReference>
<proteinExistence type="inferred from homology"/>
<dbReference type="EC" id="2.8.5.2" evidence="14"/>
<keyword evidence="8 14" id="KW-0574">Periplasm</keyword>
<dbReference type="PIRSF" id="PIRSF038455">
    <property type="entry name" value="SoxA"/>
    <property type="match status" value="1"/>
</dbReference>
<dbReference type="GO" id="GO:0009055">
    <property type="term" value="F:electron transfer activity"/>
    <property type="evidence" value="ECO:0007669"/>
    <property type="project" value="InterPro"/>
</dbReference>
<keyword evidence="10 14" id="KW-0408">Iron</keyword>
<evidence type="ECO:0000313" key="21">
    <source>
        <dbReference type="Proteomes" id="UP000005380"/>
    </source>
</evidence>
<dbReference type="GO" id="GO:0070069">
    <property type="term" value="C:cytochrome complex"/>
    <property type="evidence" value="ECO:0007669"/>
    <property type="project" value="InterPro"/>
</dbReference>
<protein>
    <recommendedName>
        <fullName evidence="14">SoxAX cytochrome complex subunit A</fullName>
        <ecNumber evidence="14">2.8.5.2</ecNumber>
    </recommendedName>
    <alternativeName>
        <fullName evidence="14">Protein SoxA</fullName>
    </alternativeName>
    <alternativeName>
        <fullName evidence="14">Sulfur oxidizing protein A</fullName>
    </alternativeName>
    <alternativeName>
        <fullName evidence="14">Thiosulfate-oxidizing multienzyme system protein SoxA</fullName>
    </alternativeName>
</protein>
<evidence type="ECO:0000256" key="6">
    <source>
        <dbReference type="ARBA" id="ARBA00022723"/>
    </source>
</evidence>
<evidence type="ECO:0000259" key="19">
    <source>
        <dbReference type="Pfam" id="PF21342"/>
    </source>
</evidence>
<dbReference type="InterPro" id="IPR036909">
    <property type="entry name" value="Cyt_c-like_dom_sf"/>
</dbReference>
<comment type="catalytic activity">
    <reaction evidence="12 14">
        <text>L-cysteinyl-[SoxY protein] + thiosulfate + 2 Fe(III)-[cytochrome c] = S-sulfosulfanyl-L-cysteinyl-[SoxY protein] + 2 Fe(II)-[cytochrome c] + 2 H(+)</text>
        <dbReference type="Rhea" id="RHEA:56720"/>
        <dbReference type="Rhea" id="RHEA-COMP:10350"/>
        <dbReference type="Rhea" id="RHEA-COMP:14328"/>
        <dbReference type="Rhea" id="RHEA-COMP:14399"/>
        <dbReference type="Rhea" id="RHEA-COMP:14691"/>
        <dbReference type="ChEBI" id="CHEBI:15378"/>
        <dbReference type="ChEBI" id="CHEBI:29033"/>
        <dbReference type="ChEBI" id="CHEBI:29034"/>
        <dbReference type="ChEBI" id="CHEBI:29950"/>
        <dbReference type="ChEBI" id="CHEBI:33542"/>
        <dbReference type="ChEBI" id="CHEBI:139321"/>
        <dbReference type="EC" id="2.8.5.2"/>
    </reaction>
</comment>
<name>W0DTG2_9GAMM</name>
<dbReference type="GO" id="GO:0020037">
    <property type="term" value="F:heme binding"/>
    <property type="evidence" value="ECO:0007669"/>
    <property type="project" value="InterPro"/>
</dbReference>
<dbReference type="HOGENOM" id="CLU_079910_1_0_6"/>
<dbReference type="InterPro" id="IPR009056">
    <property type="entry name" value="Cyt_c-like_dom"/>
</dbReference>
<organism evidence="20 21">
    <name type="scientific">Thiomicrospira aerophila AL3</name>
    <dbReference type="NCBI Taxonomy" id="717772"/>
    <lineage>
        <taxon>Bacteria</taxon>
        <taxon>Pseudomonadati</taxon>
        <taxon>Pseudomonadota</taxon>
        <taxon>Gammaproteobacteria</taxon>
        <taxon>Thiotrichales</taxon>
        <taxon>Piscirickettsiaceae</taxon>
        <taxon>Thiomicrospira</taxon>
    </lineage>
</organism>
<evidence type="ECO:0000256" key="17">
    <source>
        <dbReference type="PIRSR" id="PIRSR038455-3"/>
    </source>
</evidence>
<evidence type="ECO:0000256" key="8">
    <source>
        <dbReference type="ARBA" id="ARBA00022764"/>
    </source>
</evidence>
<evidence type="ECO:0000256" key="3">
    <source>
        <dbReference type="ARBA" id="ARBA00022448"/>
    </source>
</evidence>
<evidence type="ECO:0000256" key="15">
    <source>
        <dbReference type="PIRSR" id="PIRSR038455-1"/>
    </source>
</evidence>
<keyword evidence="5 14" id="KW-0808">Transferase</keyword>
<dbReference type="GO" id="GO:0042597">
    <property type="term" value="C:periplasmic space"/>
    <property type="evidence" value="ECO:0007669"/>
    <property type="project" value="UniProtKB-SubCell"/>
</dbReference>
<evidence type="ECO:0000256" key="4">
    <source>
        <dbReference type="ARBA" id="ARBA00022617"/>
    </source>
</evidence>
<feature type="active site" description="Cysteine persulfide intermediate" evidence="15">
    <location>
        <position position="248"/>
    </location>
</feature>
<evidence type="ECO:0000256" key="14">
    <source>
        <dbReference type="PIRNR" id="PIRNR038455"/>
    </source>
</evidence>
<comment type="subcellular location">
    <subcellularLocation>
        <location evidence="1 14">Periplasm</location>
    </subcellularLocation>
</comment>
<dbReference type="EMBL" id="CP007030">
    <property type="protein sequence ID" value="AHF00573.1"/>
    <property type="molecule type" value="Genomic_DNA"/>
</dbReference>